<evidence type="ECO:0000256" key="6">
    <source>
        <dbReference type="ARBA" id="ARBA00023157"/>
    </source>
</evidence>
<dbReference type="FunFam" id="2.60.40.10:FF:000145">
    <property type="entry name" value="Myosin light chain kinase, smooth muscle"/>
    <property type="match status" value="1"/>
</dbReference>
<evidence type="ECO:0000256" key="2">
    <source>
        <dbReference type="ARBA" id="ARBA00022729"/>
    </source>
</evidence>
<reference evidence="10" key="2">
    <citation type="submission" date="2025-09" db="UniProtKB">
        <authorList>
            <consortium name="Ensembl"/>
        </authorList>
    </citation>
    <scope>IDENTIFICATION</scope>
</reference>
<comment type="similarity">
    <text evidence="1">Belongs to the protein kinase superfamily. CAMK Ser/Thr protein kinase family.</text>
</comment>
<dbReference type="GO" id="GO:0005524">
    <property type="term" value="F:ATP binding"/>
    <property type="evidence" value="ECO:0007669"/>
    <property type="project" value="UniProtKB-KW"/>
</dbReference>
<sequence length="122" mass="13468">CHGRPYQGHQAPDNRAPGSFSDQSVMEGQEVTMSVRVCGQPKPMLYWLRDRVTVKSGARHVVRERNDDTFEMTIKSAQKSDSGIYTCKIINEYGTKQCEAALQVKGKADTGPTGGSVETFNL</sequence>
<evidence type="ECO:0000256" key="8">
    <source>
        <dbReference type="SAM" id="MobiDB-lite"/>
    </source>
</evidence>
<dbReference type="InterPro" id="IPR007110">
    <property type="entry name" value="Ig-like_dom"/>
</dbReference>
<dbReference type="SUPFAM" id="SSF48726">
    <property type="entry name" value="Immunoglobulin"/>
    <property type="match status" value="1"/>
</dbReference>
<keyword evidence="5" id="KW-0067">ATP-binding</keyword>
<evidence type="ECO:0000256" key="3">
    <source>
        <dbReference type="ARBA" id="ARBA00022737"/>
    </source>
</evidence>
<dbReference type="Ensembl" id="ENSNMLT00000006145.1">
    <property type="protein sequence ID" value="ENSNMLP00000005344.1"/>
    <property type="gene ID" value="ENSNMLG00000003927.1"/>
</dbReference>
<dbReference type="Proteomes" id="UP000694523">
    <property type="component" value="Unplaced"/>
</dbReference>
<keyword evidence="6" id="KW-1015">Disulfide bond</keyword>
<dbReference type="InterPro" id="IPR050958">
    <property type="entry name" value="Cell_Adh-Cytoskel_Orgn"/>
</dbReference>
<feature type="domain" description="Ig-like" evidence="9">
    <location>
        <begin position="12"/>
        <end position="103"/>
    </location>
</feature>
<keyword evidence="2" id="KW-0732">Signal</keyword>
<proteinExistence type="inferred from homology"/>
<keyword evidence="11" id="KW-1185">Reference proteome</keyword>
<evidence type="ECO:0000256" key="1">
    <source>
        <dbReference type="ARBA" id="ARBA00006692"/>
    </source>
</evidence>
<dbReference type="GO" id="GO:0030424">
    <property type="term" value="C:axon"/>
    <property type="evidence" value="ECO:0007669"/>
    <property type="project" value="TreeGrafter"/>
</dbReference>
<name>A0A8C6WGK3_9GOBI</name>
<dbReference type="GO" id="GO:0043025">
    <property type="term" value="C:neuronal cell body"/>
    <property type="evidence" value="ECO:0007669"/>
    <property type="project" value="TreeGrafter"/>
</dbReference>
<dbReference type="GO" id="GO:0050808">
    <property type="term" value="P:synapse organization"/>
    <property type="evidence" value="ECO:0007669"/>
    <property type="project" value="TreeGrafter"/>
</dbReference>
<evidence type="ECO:0000256" key="4">
    <source>
        <dbReference type="ARBA" id="ARBA00022741"/>
    </source>
</evidence>
<dbReference type="SMART" id="SM00409">
    <property type="entry name" value="IG"/>
    <property type="match status" value="1"/>
</dbReference>
<dbReference type="PROSITE" id="PS50835">
    <property type="entry name" value="IG_LIKE"/>
    <property type="match status" value="1"/>
</dbReference>
<accession>A0A8C6WGK3</accession>
<dbReference type="PANTHER" id="PTHR45080:SF8">
    <property type="entry name" value="IG-LIKE DOMAIN-CONTAINING PROTEIN"/>
    <property type="match status" value="1"/>
</dbReference>
<dbReference type="PANTHER" id="PTHR45080">
    <property type="entry name" value="CONTACTIN 5"/>
    <property type="match status" value="1"/>
</dbReference>
<evidence type="ECO:0000256" key="5">
    <source>
        <dbReference type="ARBA" id="ARBA00022840"/>
    </source>
</evidence>
<organism evidence="10 11">
    <name type="scientific">Neogobius melanostomus</name>
    <name type="common">round goby</name>
    <dbReference type="NCBI Taxonomy" id="47308"/>
    <lineage>
        <taxon>Eukaryota</taxon>
        <taxon>Metazoa</taxon>
        <taxon>Chordata</taxon>
        <taxon>Craniata</taxon>
        <taxon>Vertebrata</taxon>
        <taxon>Euteleostomi</taxon>
        <taxon>Actinopterygii</taxon>
        <taxon>Neopterygii</taxon>
        <taxon>Teleostei</taxon>
        <taxon>Neoteleostei</taxon>
        <taxon>Acanthomorphata</taxon>
        <taxon>Gobiaria</taxon>
        <taxon>Gobiiformes</taxon>
        <taxon>Gobioidei</taxon>
        <taxon>Gobiidae</taxon>
        <taxon>Benthophilinae</taxon>
        <taxon>Neogobiini</taxon>
        <taxon>Neogobius</taxon>
    </lineage>
</organism>
<dbReference type="InterPro" id="IPR003599">
    <property type="entry name" value="Ig_sub"/>
</dbReference>
<dbReference type="InterPro" id="IPR013098">
    <property type="entry name" value="Ig_I-set"/>
</dbReference>
<dbReference type="Pfam" id="PF07679">
    <property type="entry name" value="I-set"/>
    <property type="match status" value="1"/>
</dbReference>
<evidence type="ECO:0000313" key="10">
    <source>
        <dbReference type="Ensembl" id="ENSNMLP00000005344.1"/>
    </source>
</evidence>
<evidence type="ECO:0000259" key="9">
    <source>
        <dbReference type="PROSITE" id="PS50835"/>
    </source>
</evidence>
<dbReference type="GO" id="GO:0008046">
    <property type="term" value="F:axon guidance receptor activity"/>
    <property type="evidence" value="ECO:0007669"/>
    <property type="project" value="TreeGrafter"/>
</dbReference>
<keyword evidence="3" id="KW-0677">Repeat</keyword>
<evidence type="ECO:0000256" key="7">
    <source>
        <dbReference type="ARBA" id="ARBA00023319"/>
    </source>
</evidence>
<dbReference type="InterPro" id="IPR036179">
    <property type="entry name" value="Ig-like_dom_sf"/>
</dbReference>
<dbReference type="GO" id="GO:0005886">
    <property type="term" value="C:plasma membrane"/>
    <property type="evidence" value="ECO:0007669"/>
    <property type="project" value="TreeGrafter"/>
</dbReference>
<feature type="region of interest" description="Disordered" evidence="8">
    <location>
        <begin position="1"/>
        <end position="23"/>
    </location>
</feature>
<keyword evidence="4" id="KW-0547">Nucleotide-binding</keyword>
<protein>
    <recommendedName>
        <fullName evidence="9">Ig-like domain-containing protein</fullName>
    </recommendedName>
</protein>
<reference evidence="10" key="1">
    <citation type="submission" date="2025-08" db="UniProtKB">
        <authorList>
            <consortium name="Ensembl"/>
        </authorList>
    </citation>
    <scope>IDENTIFICATION</scope>
</reference>
<dbReference type="Gene3D" id="2.60.40.10">
    <property type="entry name" value="Immunoglobulins"/>
    <property type="match status" value="1"/>
</dbReference>
<evidence type="ECO:0000313" key="11">
    <source>
        <dbReference type="Proteomes" id="UP000694523"/>
    </source>
</evidence>
<dbReference type="GO" id="GO:0007156">
    <property type="term" value="P:homophilic cell adhesion via plasma membrane adhesion molecules"/>
    <property type="evidence" value="ECO:0007669"/>
    <property type="project" value="TreeGrafter"/>
</dbReference>
<dbReference type="AlphaFoldDB" id="A0A8C6WGK3"/>
<keyword evidence="7" id="KW-0393">Immunoglobulin domain</keyword>
<dbReference type="InterPro" id="IPR013783">
    <property type="entry name" value="Ig-like_fold"/>
</dbReference>